<evidence type="ECO:0000256" key="1">
    <source>
        <dbReference type="SAM" id="MobiDB-lite"/>
    </source>
</evidence>
<evidence type="ECO:0008006" key="7">
    <source>
        <dbReference type="Google" id="ProtNLM"/>
    </source>
</evidence>
<dbReference type="GO" id="GO:0005576">
    <property type="term" value="C:extracellular region"/>
    <property type="evidence" value="ECO:0007669"/>
    <property type="project" value="UniProtKB-ARBA"/>
</dbReference>
<sequence>MNIIMRNVASIVTIWIATSQAIQPGAAPAQSGPLRELDFGDINFLHTTDTHGWHAGHILESSYSADWGDYISFSRHLRNKLEVEGRDLLVIDTGDRIEGNGLYDASVPRGKYTFNIFSQQHIDILCTGNHELYKNSSAEDDYLKLVPAYKNNYLASNLQIIDPTTGVLSYVARTHRKFTTKKQGLRIMAMGFIFDFTRNDKNTIVIPVEVAVKQPWFQEAIRDRDVDLFVIIGHVGLRAPEFELIHREIRSVNADIPIQFFGGHFHTRDYRVFDAKSHALASGRFMETVGFQSLTFSNTSNTTASNVTFSRRYIDNNLYSLHHHSDTNPSTFSTPSGLRTSGMITHARSILHLDQTFGCAPQNYWMSRTPYPHPKSIFSLIVDNVFPTILNPTRQTKSRLLLTNTGAIRFDIFKGRFTRDSTYIVSPFTSNFSYLPDVPYRLASKLLPILNGEGRQTLKSLNIPDSTMKALDENLKLDLTALPPPEQRARNHEKQHLYVSGPYMHKHKHLISEHRLQSRDHQRTQEQQQHDLKAQDSQHQTIPKTAAAAAAKTKPQTLTPGYTTLDDLGRNGDDTIHSPIQFYDVPNCVQALFVSNNNNTSNSKTLDNKESTGAVVDVVFNHFLMPYILQILNLLPQDNDGINGETEGRLRWSVDDVSNYVPGETFTSLLAKWVGENWGKYCDSSEFQEQGRNQVEMHFEL</sequence>
<comment type="caution">
    <text evidence="5">The sequence shown here is derived from an EMBL/GenBank/DDBJ whole genome shotgun (WGS) entry which is preliminary data.</text>
</comment>
<dbReference type="InterPro" id="IPR053828">
    <property type="entry name" value="Nucleosidase_C"/>
</dbReference>
<dbReference type="Gene3D" id="3.90.780.10">
    <property type="entry name" value="5'-Nucleotidase, C-terminal domain"/>
    <property type="match status" value="2"/>
</dbReference>
<feature type="domain" description="Calcineurin-like phosphoesterase" evidence="3">
    <location>
        <begin position="43"/>
        <end position="267"/>
    </location>
</feature>
<evidence type="ECO:0000313" key="6">
    <source>
        <dbReference type="Proteomes" id="UP001309876"/>
    </source>
</evidence>
<dbReference type="PANTHER" id="PTHR11575:SF43">
    <property type="entry name" value="SER_THR PROTEIN PHOSPHATASE FAMILY (AFU_ORTHOLOGUE AFUA_3G04160)"/>
    <property type="match status" value="1"/>
</dbReference>
<dbReference type="PIRSF" id="PIRSF017316">
    <property type="entry name" value="Pesterase_C1039"/>
    <property type="match status" value="1"/>
</dbReference>
<feature type="signal peptide" evidence="2">
    <location>
        <begin position="1"/>
        <end position="21"/>
    </location>
</feature>
<feature type="chain" id="PRO_5042902905" description="Calcineurin-like phosphoesterase domain-containing protein" evidence="2">
    <location>
        <begin position="22"/>
        <end position="701"/>
    </location>
</feature>
<dbReference type="Pfam" id="PF21953">
    <property type="entry name" value="NadN_nucleosid_C"/>
    <property type="match status" value="1"/>
</dbReference>
<dbReference type="GO" id="GO:0016787">
    <property type="term" value="F:hydrolase activity"/>
    <property type="evidence" value="ECO:0007669"/>
    <property type="project" value="InterPro"/>
</dbReference>
<organism evidence="5 6">
    <name type="scientific">Lithohypha guttulata</name>
    <dbReference type="NCBI Taxonomy" id="1690604"/>
    <lineage>
        <taxon>Eukaryota</taxon>
        <taxon>Fungi</taxon>
        <taxon>Dikarya</taxon>
        <taxon>Ascomycota</taxon>
        <taxon>Pezizomycotina</taxon>
        <taxon>Eurotiomycetes</taxon>
        <taxon>Chaetothyriomycetidae</taxon>
        <taxon>Chaetothyriales</taxon>
        <taxon>Trichomeriaceae</taxon>
        <taxon>Lithohypha</taxon>
    </lineage>
</organism>
<feature type="domain" description="Putative 5'-nucleotidase C-terminal" evidence="4">
    <location>
        <begin position="363"/>
        <end position="629"/>
    </location>
</feature>
<dbReference type="SUPFAM" id="SSF56300">
    <property type="entry name" value="Metallo-dependent phosphatases"/>
    <property type="match status" value="1"/>
</dbReference>
<dbReference type="PANTHER" id="PTHR11575">
    <property type="entry name" value="5'-NUCLEOTIDASE-RELATED"/>
    <property type="match status" value="1"/>
</dbReference>
<dbReference type="EMBL" id="JAVRRJ010000009">
    <property type="protein sequence ID" value="KAK5081506.1"/>
    <property type="molecule type" value="Genomic_DNA"/>
</dbReference>
<evidence type="ECO:0000313" key="5">
    <source>
        <dbReference type="EMBL" id="KAK5081506.1"/>
    </source>
</evidence>
<dbReference type="SUPFAM" id="SSF55816">
    <property type="entry name" value="5'-nucleotidase (syn. UDP-sugar hydrolase), C-terminal domain"/>
    <property type="match status" value="1"/>
</dbReference>
<evidence type="ECO:0000256" key="2">
    <source>
        <dbReference type="SAM" id="SignalP"/>
    </source>
</evidence>
<dbReference type="Proteomes" id="UP001309876">
    <property type="component" value="Unassembled WGS sequence"/>
</dbReference>
<name>A0AAN7Y3X6_9EURO</name>
<dbReference type="Gene3D" id="3.60.21.10">
    <property type="match status" value="1"/>
</dbReference>
<evidence type="ECO:0000259" key="4">
    <source>
        <dbReference type="Pfam" id="PF21953"/>
    </source>
</evidence>
<dbReference type="InterPro" id="IPR006179">
    <property type="entry name" value="5_nucleotidase/apyrase"/>
</dbReference>
<dbReference type="FunFam" id="3.60.21.10:FF:000043">
    <property type="entry name" value="Ser/Thr protein phosphatase family"/>
    <property type="match status" value="1"/>
</dbReference>
<evidence type="ECO:0000259" key="3">
    <source>
        <dbReference type="Pfam" id="PF00149"/>
    </source>
</evidence>
<reference evidence="5 6" key="1">
    <citation type="submission" date="2023-08" db="EMBL/GenBank/DDBJ databases">
        <title>Black Yeasts Isolated from many extreme environments.</title>
        <authorList>
            <person name="Coleine C."/>
            <person name="Stajich J.E."/>
            <person name="Selbmann L."/>
        </authorList>
    </citation>
    <scope>NUCLEOTIDE SEQUENCE [LARGE SCALE GENOMIC DNA]</scope>
    <source>
        <strain evidence="5 6">CCFEE 5910</strain>
    </source>
</reference>
<accession>A0AAN7Y3X6</accession>
<keyword evidence="2" id="KW-0732">Signal</keyword>
<dbReference type="Pfam" id="PF00149">
    <property type="entry name" value="Metallophos"/>
    <property type="match status" value="1"/>
</dbReference>
<feature type="region of interest" description="Disordered" evidence="1">
    <location>
        <begin position="514"/>
        <end position="566"/>
    </location>
</feature>
<feature type="compositionally biased region" description="Low complexity" evidence="1">
    <location>
        <begin position="544"/>
        <end position="554"/>
    </location>
</feature>
<gene>
    <name evidence="5" type="ORF">LTR05_007637</name>
</gene>
<dbReference type="InterPro" id="IPR029052">
    <property type="entry name" value="Metallo-depent_PP-like"/>
</dbReference>
<dbReference type="AlphaFoldDB" id="A0AAN7Y3X6"/>
<protein>
    <recommendedName>
        <fullName evidence="7">Calcineurin-like phosphoesterase domain-containing protein</fullName>
    </recommendedName>
</protein>
<dbReference type="InterPro" id="IPR004843">
    <property type="entry name" value="Calcineurin-like_PHP"/>
</dbReference>
<dbReference type="GO" id="GO:0009166">
    <property type="term" value="P:nucleotide catabolic process"/>
    <property type="evidence" value="ECO:0007669"/>
    <property type="project" value="InterPro"/>
</dbReference>
<dbReference type="InterPro" id="IPR036907">
    <property type="entry name" value="5'-Nucleotdase_C_sf"/>
</dbReference>
<dbReference type="InterPro" id="IPR014485">
    <property type="entry name" value="Pesterase_C1039"/>
</dbReference>
<feature type="compositionally biased region" description="Basic and acidic residues" evidence="1">
    <location>
        <begin position="514"/>
        <end position="536"/>
    </location>
</feature>
<proteinExistence type="predicted"/>
<dbReference type="GO" id="GO:0005829">
    <property type="term" value="C:cytosol"/>
    <property type="evidence" value="ECO:0007669"/>
    <property type="project" value="TreeGrafter"/>
</dbReference>
<keyword evidence="6" id="KW-1185">Reference proteome</keyword>